<dbReference type="Pfam" id="PF13041">
    <property type="entry name" value="PPR_2"/>
    <property type="match status" value="2"/>
</dbReference>
<proteinExistence type="predicted"/>
<accession>A0AA35Z648</accession>
<evidence type="ECO:0000313" key="3">
    <source>
        <dbReference type="EMBL" id="CAI9286626.1"/>
    </source>
</evidence>
<dbReference type="SUPFAM" id="SSF48452">
    <property type="entry name" value="TPR-like"/>
    <property type="match status" value="1"/>
</dbReference>
<feature type="repeat" description="PPR" evidence="2">
    <location>
        <begin position="269"/>
        <end position="303"/>
    </location>
</feature>
<dbReference type="GO" id="GO:0009451">
    <property type="term" value="P:RNA modification"/>
    <property type="evidence" value="ECO:0007669"/>
    <property type="project" value="InterPro"/>
</dbReference>
<dbReference type="Pfam" id="PF20431">
    <property type="entry name" value="E_motif"/>
    <property type="match status" value="1"/>
</dbReference>
<dbReference type="Pfam" id="PF01535">
    <property type="entry name" value="PPR"/>
    <property type="match status" value="5"/>
</dbReference>
<dbReference type="Proteomes" id="UP001177003">
    <property type="component" value="Chromosome 5"/>
</dbReference>
<protein>
    <submittedName>
        <fullName evidence="3">Uncharacterized protein</fullName>
    </submittedName>
</protein>
<sequence>MLVCEDRSLKLMTGDDKNKLGGLWSSKERTCIHLLEYTTTTKARLLQIHAFMLRNSLYKNKNILTKFMATCSSIAAKRFTTSSEDATNLIRHARKLFDHMPDEHDTFISNTMMRAHLGIHQYDECFRLYMELRRNGTFKPDGYTFLTLAKLCTLTSDAQRSQQVHNHVVKEGFVHNMFVATSLVDMYAKLGQMNCAQKLFDEMPERSQVSWTTLVGGYAKCGEIDNARIFFNQMPKKDTPAFNAMINAYVKVGDMTQASNLFNEMLEKDVVSWTSMIDGFCNHGDVDTARTLFNTMPHKNLVSWNAMIKGYHQNKQPNKALKLFQELQSEPSLEPDNITIVSVLPAIADLGALDLGKRVHEFVMRKKMKKGSNICTALIDMYAKCGEFTKAREVFESWNVKETATWNALIHGFAVNGFGKEALDVFLEMCKNGVKPNEVTMICVLSACNHSGMVEEGMKWFKRMEEFGVAQTIEHFGCVIDLLGRAGCLDEAEKLMDDMPFEVNEIILSSFLSACGYVKDAERGERILRKTHGKEYWNDGNYITLRNLYASEKRWVDVEEVKEMMRSKNTRKEVGFSSVIEGGGEVWGFASGGGDRLHPEWVSINSMLEMLLLHMKKEYSTNMDM</sequence>
<dbReference type="InterPro" id="IPR046848">
    <property type="entry name" value="E_motif"/>
</dbReference>
<evidence type="ECO:0000256" key="2">
    <source>
        <dbReference type="PROSITE-ProRule" id="PRU00708"/>
    </source>
</evidence>
<dbReference type="FunFam" id="1.25.40.10:FF:000344">
    <property type="entry name" value="Pentatricopeptide repeat-containing protein"/>
    <property type="match status" value="1"/>
</dbReference>
<dbReference type="GO" id="GO:0003723">
    <property type="term" value="F:RNA binding"/>
    <property type="evidence" value="ECO:0007669"/>
    <property type="project" value="InterPro"/>
</dbReference>
<dbReference type="Gene3D" id="1.25.40.10">
    <property type="entry name" value="Tetratricopeptide repeat domain"/>
    <property type="match status" value="4"/>
</dbReference>
<keyword evidence="4" id="KW-1185">Reference proteome</keyword>
<reference evidence="3" key="1">
    <citation type="submission" date="2023-04" db="EMBL/GenBank/DDBJ databases">
        <authorList>
            <person name="Vijverberg K."/>
            <person name="Xiong W."/>
            <person name="Schranz E."/>
        </authorList>
    </citation>
    <scope>NUCLEOTIDE SEQUENCE</scope>
</reference>
<feature type="repeat" description="PPR" evidence="2">
    <location>
        <begin position="437"/>
        <end position="471"/>
    </location>
</feature>
<dbReference type="PROSITE" id="PS51375">
    <property type="entry name" value="PPR"/>
    <property type="match status" value="6"/>
</dbReference>
<dbReference type="Pfam" id="PF12854">
    <property type="entry name" value="PPR_1"/>
    <property type="match status" value="1"/>
</dbReference>
<dbReference type="PANTHER" id="PTHR47926:SF437">
    <property type="entry name" value="PENTACOTRIPEPTIDE-REPEAT REGION OF PRORP DOMAIN-CONTAINING PROTEIN"/>
    <property type="match status" value="1"/>
</dbReference>
<dbReference type="InterPro" id="IPR011990">
    <property type="entry name" value="TPR-like_helical_dom_sf"/>
</dbReference>
<dbReference type="InterPro" id="IPR046960">
    <property type="entry name" value="PPR_At4g14850-like_plant"/>
</dbReference>
<evidence type="ECO:0000313" key="4">
    <source>
        <dbReference type="Proteomes" id="UP001177003"/>
    </source>
</evidence>
<evidence type="ECO:0000256" key="1">
    <source>
        <dbReference type="ARBA" id="ARBA00022737"/>
    </source>
</evidence>
<organism evidence="3 4">
    <name type="scientific">Lactuca saligna</name>
    <name type="common">Willowleaf lettuce</name>
    <dbReference type="NCBI Taxonomy" id="75948"/>
    <lineage>
        <taxon>Eukaryota</taxon>
        <taxon>Viridiplantae</taxon>
        <taxon>Streptophyta</taxon>
        <taxon>Embryophyta</taxon>
        <taxon>Tracheophyta</taxon>
        <taxon>Spermatophyta</taxon>
        <taxon>Magnoliopsida</taxon>
        <taxon>eudicotyledons</taxon>
        <taxon>Gunneridae</taxon>
        <taxon>Pentapetalae</taxon>
        <taxon>asterids</taxon>
        <taxon>campanulids</taxon>
        <taxon>Asterales</taxon>
        <taxon>Asteraceae</taxon>
        <taxon>Cichorioideae</taxon>
        <taxon>Cichorieae</taxon>
        <taxon>Lactucinae</taxon>
        <taxon>Lactuca</taxon>
    </lineage>
</organism>
<dbReference type="PANTHER" id="PTHR47926">
    <property type="entry name" value="PENTATRICOPEPTIDE REPEAT-CONTAINING PROTEIN"/>
    <property type="match status" value="1"/>
</dbReference>
<feature type="repeat" description="PPR" evidence="2">
    <location>
        <begin position="402"/>
        <end position="436"/>
    </location>
</feature>
<feature type="repeat" description="PPR" evidence="2">
    <location>
        <begin position="207"/>
        <end position="237"/>
    </location>
</feature>
<dbReference type="FunFam" id="1.25.40.10:FF:000090">
    <property type="entry name" value="Pentatricopeptide repeat-containing protein, chloroplastic"/>
    <property type="match status" value="1"/>
</dbReference>
<gene>
    <name evidence="3" type="ORF">LSALG_LOCUS26036</name>
</gene>
<dbReference type="EMBL" id="OX465081">
    <property type="protein sequence ID" value="CAI9286626.1"/>
    <property type="molecule type" value="Genomic_DNA"/>
</dbReference>
<feature type="repeat" description="PPR" evidence="2">
    <location>
        <begin position="238"/>
        <end position="268"/>
    </location>
</feature>
<dbReference type="FunFam" id="1.25.40.10:FF:000348">
    <property type="entry name" value="Pentatricopeptide repeat-containing protein chloroplastic"/>
    <property type="match status" value="1"/>
</dbReference>
<dbReference type="InterPro" id="IPR002885">
    <property type="entry name" value="PPR_rpt"/>
</dbReference>
<keyword evidence="1" id="KW-0677">Repeat</keyword>
<name>A0AA35Z648_LACSI</name>
<dbReference type="NCBIfam" id="TIGR00756">
    <property type="entry name" value="PPR"/>
    <property type="match status" value="7"/>
</dbReference>
<feature type="repeat" description="PPR" evidence="2">
    <location>
        <begin position="176"/>
        <end position="206"/>
    </location>
</feature>
<dbReference type="AlphaFoldDB" id="A0AA35Z648"/>